<name>A0A9N9JMW4_9GLOM</name>
<sequence>EDKKTKYALFHASVPKAALVATADTILPNVCKVLRKYLTVEILKIQEDQIKQLLQYHGVMVIQDELQRYRAINLDDPNLFESRNLIDIVAKAMLNLVNNNQIIEINESKQEPFLVVQKFETEQSIATGCSNSVLYLNALIPGTMYEVQDAHRKIIDE</sequence>
<accession>A0A9N9JMW4</accession>
<evidence type="ECO:0000313" key="1">
    <source>
        <dbReference type="EMBL" id="CAG8788050.1"/>
    </source>
</evidence>
<proteinExistence type="predicted"/>
<organism evidence="1 2">
    <name type="scientific">Racocetra fulgida</name>
    <dbReference type="NCBI Taxonomy" id="60492"/>
    <lineage>
        <taxon>Eukaryota</taxon>
        <taxon>Fungi</taxon>
        <taxon>Fungi incertae sedis</taxon>
        <taxon>Mucoromycota</taxon>
        <taxon>Glomeromycotina</taxon>
        <taxon>Glomeromycetes</taxon>
        <taxon>Diversisporales</taxon>
        <taxon>Gigasporaceae</taxon>
        <taxon>Racocetra</taxon>
    </lineage>
</organism>
<evidence type="ECO:0000313" key="2">
    <source>
        <dbReference type="Proteomes" id="UP000789396"/>
    </source>
</evidence>
<feature type="non-terminal residue" evidence="1">
    <location>
        <position position="1"/>
    </location>
</feature>
<dbReference type="Proteomes" id="UP000789396">
    <property type="component" value="Unassembled WGS sequence"/>
</dbReference>
<dbReference type="AlphaFoldDB" id="A0A9N9JMW4"/>
<protein>
    <submittedName>
        <fullName evidence="1">9028_t:CDS:1</fullName>
    </submittedName>
</protein>
<reference evidence="1" key="1">
    <citation type="submission" date="2021-06" db="EMBL/GenBank/DDBJ databases">
        <authorList>
            <person name="Kallberg Y."/>
            <person name="Tangrot J."/>
            <person name="Rosling A."/>
        </authorList>
    </citation>
    <scope>NUCLEOTIDE SEQUENCE</scope>
    <source>
        <strain evidence="1">IN212</strain>
    </source>
</reference>
<comment type="caution">
    <text evidence="1">The sequence shown here is derived from an EMBL/GenBank/DDBJ whole genome shotgun (WGS) entry which is preliminary data.</text>
</comment>
<feature type="non-terminal residue" evidence="1">
    <location>
        <position position="157"/>
    </location>
</feature>
<gene>
    <name evidence="1" type="ORF">RFULGI_LOCUS16459</name>
</gene>
<dbReference type="EMBL" id="CAJVPZ010058475">
    <property type="protein sequence ID" value="CAG8788050.1"/>
    <property type="molecule type" value="Genomic_DNA"/>
</dbReference>
<keyword evidence="2" id="KW-1185">Reference proteome</keyword>